<protein>
    <submittedName>
        <fullName evidence="1">Uncharacterized protein</fullName>
    </submittedName>
</protein>
<sequence length="85" mass="10021">MPEYLPRVTDIESHHNFKDDLNFKYVSFVLVTGWSPCNEGKVEEEAHAQAEAQTKKDETAIQVDSWCLHFIMNWTDWLVRPRQGR</sequence>
<evidence type="ECO:0000313" key="2">
    <source>
        <dbReference type="Proteomes" id="UP001497482"/>
    </source>
</evidence>
<accession>A0AAV2LYM4</accession>
<dbReference type="Proteomes" id="UP001497482">
    <property type="component" value="Chromosome 5"/>
</dbReference>
<proteinExistence type="predicted"/>
<dbReference type="AlphaFoldDB" id="A0AAV2LYM4"/>
<organism evidence="1 2">
    <name type="scientific">Knipowitschia caucasica</name>
    <name type="common">Caucasian dwarf goby</name>
    <name type="synonym">Pomatoschistus caucasicus</name>
    <dbReference type="NCBI Taxonomy" id="637954"/>
    <lineage>
        <taxon>Eukaryota</taxon>
        <taxon>Metazoa</taxon>
        <taxon>Chordata</taxon>
        <taxon>Craniata</taxon>
        <taxon>Vertebrata</taxon>
        <taxon>Euteleostomi</taxon>
        <taxon>Actinopterygii</taxon>
        <taxon>Neopterygii</taxon>
        <taxon>Teleostei</taxon>
        <taxon>Neoteleostei</taxon>
        <taxon>Acanthomorphata</taxon>
        <taxon>Gobiaria</taxon>
        <taxon>Gobiiformes</taxon>
        <taxon>Gobioidei</taxon>
        <taxon>Gobiidae</taxon>
        <taxon>Gobiinae</taxon>
        <taxon>Knipowitschia</taxon>
    </lineage>
</organism>
<dbReference type="EMBL" id="OZ035827">
    <property type="protein sequence ID" value="CAL1606167.1"/>
    <property type="molecule type" value="Genomic_DNA"/>
</dbReference>
<reference evidence="1 2" key="1">
    <citation type="submission" date="2024-04" db="EMBL/GenBank/DDBJ databases">
        <authorList>
            <person name="Waldvogel A.-M."/>
            <person name="Schoenle A."/>
        </authorList>
    </citation>
    <scope>NUCLEOTIDE SEQUENCE [LARGE SCALE GENOMIC DNA]</scope>
</reference>
<name>A0AAV2LYM4_KNICA</name>
<gene>
    <name evidence="1" type="ORF">KC01_LOCUS33403</name>
</gene>
<keyword evidence="2" id="KW-1185">Reference proteome</keyword>
<evidence type="ECO:0000313" key="1">
    <source>
        <dbReference type="EMBL" id="CAL1606167.1"/>
    </source>
</evidence>